<dbReference type="InterPro" id="IPR005135">
    <property type="entry name" value="Endo/exonuclease/phosphatase"/>
</dbReference>
<dbReference type="Pfam" id="PF03372">
    <property type="entry name" value="Exo_endo_phos"/>
    <property type="match status" value="1"/>
</dbReference>
<evidence type="ECO:0000313" key="4">
    <source>
        <dbReference type="Proteomes" id="UP000064967"/>
    </source>
</evidence>
<evidence type="ECO:0000259" key="2">
    <source>
        <dbReference type="Pfam" id="PF03372"/>
    </source>
</evidence>
<keyword evidence="3" id="KW-0269">Exonuclease</keyword>
<evidence type="ECO:0000256" key="1">
    <source>
        <dbReference type="SAM" id="MobiDB-lite"/>
    </source>
</evidence>
<keyword evidence="4" id="KW-1185">Reference proteome</keyword>
<feature type="compositionally biased region" description="Basic and acidic residues" evidence="1">
    <location>
        <begin position="156"/>
        <end position="172"/>
    </location>
</feature>
<dbReference type="GO" id="GO:0004527">
    <property type="term" value="F:exonuclease activity"/>
    <property type="evidence" value="ECO:0007669"/>
    <property type="project" value="UniProtKB-KW"/>
</dbReference>
<reference evidence="3 4" key="1">
    <citation type="submission" date="2015-08" db="EMBL/GenBank/DDBJ databases">
        <authorList>
            <person name="Babu N.S."/>
            <person name="Beckwith C.J."/>
            <person name="Beseler K.G."/>
            <person name="Brison A."/>
            <person name="Carone J.V."/>
            <person name="Caskin T.P."/>
            <person name="Diamond M."/>
            <person name="Durham M.E."/>
            <person name="Foxe J.M."/>
            <person name="Go M."/>
            <person name="Henderson B.A."/>
            <person name="Jones I.B."/>
            <person name="McGettigan J.A."/>
            <person name="Micheletti S.J."/>
            <person name="Nasrallah M.E."/>
            <person name="Ortiz D."/>
            <person name="Piller C.R."/>
            <person name="Privatt S.R."/>
            <person name="Schneider S.L."/>
            <person name="Sharp S."/>
            <person name="Smith T.C."/>
            <person name="Stanton J.D."/>
            <person name="Ullery H.E."/>
            <person name="Wilson R.J."/>
            <person name="Serrano M.G."/>
            <person name="Buck G."/>
            <person name="Lee V."/>
            <person name="Wang Y."/>
            <person name="Carvalho R."/>
            <person name="Voegtly L."/>
            <person name="Shi R."/>
            <person name="Duckworth R."/>
            <person name="Johnson A."/>
            <person name="Loviza R."/>
            <person name="Walstead R."/>
            <person name="Shah Z."/>
            <person name="Kiflezghi M."/>
            <person name="Wade K."/>
            <person name="Ball S.L."/>
            <person name="Bradley K.W."/>
            <person name="Asai D.J."/>
            <person name="Bowman C.A."/>
            <person name="Russell D.A."/>
            <person name="Pope W.H."/>
            <person name="Jacobs-Sera D."/>
            <person name="Hendrix R.W."/>
            <person name="Hatfull G.F."/>
        </authorList>
    </citation>
    <scope>NUCLEOTIDE SEQUENCE [LARGE SCALE GENOMIC DNA]</scope>
    <source>
        <strain evidence="3 4">DSM 27648</strain>
    </source>
</reference>
<accession>A0A0K1Q0R2</accession>
<dbReference type="KEGG" id="llu:AKJ09_05668"/>
<gene>
    <name evidence="3" type="ORF">AKJ09_05668</name>
</gene>
<evidence type="ECO:0000313" key="3">
    <source>
        <dbReference type="EMBL" id="AKU99004.1"/>
    </source>
</evidence>
<dbReference type="STRING" id="1391654.AKJ09_05668"/>
<name>A0A0K1Q0R2_9BACT</name>
<sequence length="305" mass="33808">MPIRIATFNLKDFFLPRVERERAVVEAKVANVAVELRRAQADVVALQEVGSAELLDRLVTKELADLGYGAPVLGTEDGRGIRCAILSRVPILWSQVHAPKTLPFPIFVEGDPEPFPGRIPLRRGIVHVRVEAPDLFEIDILTAHFKSNLGTPLKTSDGRELVDPSPRGRGEASMRSLVRRSAEALYLRGLVDDVFRQLPDHAVCVLGDLNDTVDSMPVRIVRGEGTLESGHLRPCADLLPAENRFSCYHGGGPLLIDHVLVSERLFRRSRSYAIQNEKLRYHGPHVDDLPLTEDSDHALCVAEFG</sequence>
<dbReference type="GO" id="GO:0004519">
    <property type="term" value="F:endonuclease activity"/>
    <property type="evidence" value="ECO:0007669"/>
    <property type="project" value="UniProtKB-KW"/>
</dbReference>
<dbReference type="Gene3D" id="3.60.10.10">
    <property type="entry name" value="Endonuclease/exonuclease/phosphatase"/>
    <property type="match status" value="1"/>
</dbReference>
<feature type="domain" description="Endonuclease/exonuclease/phosphatase" evidence="2">
    <location>
        <begin position="28"/>
        <end position="270"/>
    </location>
</feature>
<keyword evidence="3" id="KW-0255">Endonuclease</keyword>
<keyword evidence="3" id="KW-0378">Hydrolase</keyword>
<organism evidence="3 4">
    <name type="scientific">Labilithrix luteola</name>
    <dbReference type="NCBI Taxonomy" id="1391654"/>
    <lineage>
        <taxon>Bacteria</taxon>
        <taxon>Pseudomonadati</taxon>
        <taxon>Myxococcota</taxon>
        <taxon>Polyangia</taxon>
        <taxon>Polyangiales</taxon>
        <taxon>Labilitrichaceae</taxon>
        <taxon>Labilithrix</taxon>
    </lineage>
</organism>
<dbReference type="Proteomes" id="UP000064967">
    <property type="component" value="Chromosome"/>
</dbReference>
<dbReference type="EMBL" id="CP012333">
    <property type="protein sequence ID" value="AKU99004.1"/>
    <property type="molecule type" value="Genomic_DNA"/>
</dbReference>
<dbReference type="RefSeq" id="WP_169927863.1">
    <property type="nucleotide sequence ID" value="NZ_CP012333.1"/>
</dbReference>
<dbReference type="InterPro" id="IPR036691">
    <property type="entry name" value="Endo/exonu/phosph_ase_sf"/>
</dbReference>
<keyword evidence="3" id="KW-0540">Nuclease</keyword>
<protein>
    <submittedName>
        <fullName evidence="3">Endonuclease/exonuclease/phosphatase family protein</fullName>
    </submittedName>
</protein>
<dbReference type="SUPFAM" id="SSF56219">
    <property type="entry name" value="DNase I-like"/>
    <property type="match status" value="1"/>
</dbReference>
<feature type="region of interest" description="Disordered" evidence="1">
    <location>
        <begin position="154"/>
        <end position="174"/>
    </location>
</feature>
<proteinExistence type="predicted"/>
<dbReference type="AlphaFoldDB" id="A0A0K1Q0R2"/>